<dbReference type="Proteomes" id="UP001200307">
    <property type="component" value="Unassembled WGS sequence"/>
</dbReference>
<proteinExistence type="predicted"/>
<evidence type="ECO:0000256" key="1">
    <source>
        <dbReference type="SAM" id="MobiDB-lite"/>
    </source>
</evidence>
<feature type="compositionally biased region" description="Polar residues" evidence="1">
    <location>
        <begin position="7"/>
        <end position="26"/>
    </location>
</feature>
<dbReference type="RefSeq" id="WP_233338868.1">
    <property type="nucleotide sequence ID" value="NZ_JAJTVO010000006.1"/>
</dbReference>
<organism evidence="2 3">
    <name type="scientific">Segatella copri</name>
    <dbReference type="NCBI Taxonomy" id="165179"/>
    <lineage>
        <taxon>Bacteria</taxon>
        <taxon>Pseudomonadati</taxon>
        <taxon>Bacteroidota</taxon>
        <taxon>Bacteroidia</taxon>
        <taxon>Bacteroidales</taxon>
        <taxon>Prevotellaceae</taxon>
        <taxon>Segatella</taxon>
    </lineage>
</organism>
<reference evidence="2" key="1">
    <citation type="submission" date="2021-12" db="EMBL/GenBank/DDBJ databases">
        <authorList>
            <person name="Lv X."/>
        </authorList>
    </citation>
    <scope>NUCLEOTIDE SEQUENCE</scope>
    <source>
        <strain evidence="2">HF2106</strain>
    </source>
</reference>
<feature type="region of interest" description="Disordered" evidence="1">
    <location>
        <begin position="1"/>
        <end position="31"/>
    </location>
</feature>
<protein>
    <submittedName>
        <fullName evidence="2">Uncharacterized protein</fullName>
    </submittedName>
</protein>
<evidence type="ECO:0000313" key="2">
    <source>
        <dbReference type="EMBL" id="MCE4121631.1"/>
    </source>
</evidence>
<accession>A0AAW4YGY0</accession>
<evidence type="ECO:0000313" key="3">
    <source>
        <dbReference type="Proteomes" id="UP001200307"/>
    </source>
</evidence>
<sequence>MKASDMLRSNNGLKTTQSVLNKQQSGVDAAQKVAKTQAPVFTQQQLDAAGKKVDQMNAATPQNETPTMKAAREKTIATQQAIANGVDVNQGAPSDEEDKPSVPIVKKEESKPQPKQLSYADMYKILNPELNETAEQRANREKKERAKARIAATGDGLRALANIFFATNGAKVVHNPESDMTKAINKRKAYMDAQREKNRASWLTGYQRALALDEEARKNNLTLAEQMRYHDMQNDINKVKADQGQQRIDQGNRRLDLSKLKYTNDAEYKDNQLNIKKMLADGQISHWAAQDALARLREGRISNKAQKSSGGNQTTAGYWYEYYDLMDTPEGQKKINELKRKLRIKNVTQTNVRYLMDRLKGRRSSTTGGTSTRGGTSSGGGKHTTHKAGGSSAGGKKKTGVKW</sequence>
<comment type="caution">
    <text evidence="2">The sequence shown here is derived from an EMBL/GenBank/DDBJ whole genome shotgun (WGS) entry which is preliminary data.</text>
</comment>
<name>A0AAW4YGY0_9BACT</name>
<feature type="compositionally biased region" description="Low complexity" evidence="1">
    <location>
        <begin position="364"/>
        <end position="375"/>
    </location>
</feature>
<gene>
    <name evidence="2" type="ORF">LYY06_05025</name>
</gene>
<dbReference type="AlphaFoldDB" id="A0AAW4YGY0"/>
<feature type="region of interest" description="Disordered" evidence="1">
    <location>
        <begin position="359"/>
        <end position="403"/>
    </location>
</feature>
<dbReference type="EMBL" id="JAJTVO010000006">
    <property type="protein sequence ID" value="MCE4121631.1"/>
    <property type="molecule type" value="Genomic_DNA"/>
</dbReference>
<feature type="region of interest" description="Disordered" evidence="1">
    <location>
        <begin position="84"/>
        <end position="115"/>
    </location>
</feature>